<protein>
    <submittedName>
        <fullName evidence="2">SNF2 family protein, putative</fullName>
    </submittedName>
</protein>
<feature type="compositionally biased region" description="Basic and acidic residues" evidence="1">
    <location>
        <begin position="31"/>
        <end position="61"/>
    </location>
</feature>
<dbReference type="EMBL" id="FLQU01002002">
    <property type="protein sequence ID" value="SBS95293.1"/>
    <property type="molecule type" value="Genomic_DNA"/>
</dbReference>
<feature type="region of interest" description="Disordered" evidence="1">
    <location>
        <begin position="31"/>
        <end position="81"/>
    </location>
</feature>
<name>A0A1A8WQW2_PLAOA</name>
<reference evidence="3" key="1">
    <citation type="submission" date="2016-05" db="EMBL/GenBank/DDBJ databases">
        <authorList>
            <person name="Naeem Raeece"/>
        </authorList>
    </citation>
    <scope>NUCLEOTIDE SEQUENCE [LARGE SCALE GENOMIC DNA]</scope>
</reference>
<evidence type="ECO:0000256" key="1">
    <source>
        <dbReference type="SAM" id="MobiDB-lite"/>
    </source>
</evidence>
<gene>
    <name evidence="2" type="ORF">POVCU2_0094880</name>
</gene>
<organism evidence="2 3">
    <name type="scientific">Plasmodium ovale curtisi</name>
    <dbReference type="NCBI Taxonomy" id="864141"/>
    <lineage>
        <taxon>Eukaryota</taxon>
        <taxon>Sar</taxon>
        <taxon>Alveolata</taxon>
        <taxon>Apicomplexa</taxon>
        <taxon>Aconoidasida</taxon>
        <taxon>Haemosporida</taxon>
        <taxon>Plasmodiidae</taxon>
        <taxon>Plasmodium</taxon>
        <taxon>Plasmodium (Plasmodium)</taxon>
    </lineage>
</organism>
<dbReference type="Proteomes" id="UP000078560">
    <property type="component" value="Unassembled WGS sequence"/>
</dbReference>
<sequence length="81" mass="9358">MDVFEFVDPLRKRKITNNLFDFDKYVYKEKVDESEEKKSDDPVKYSSTEKTESENRQKEVAKLGGKGLPNSEADLLVQDAP</sequence>
<dbReference type="AlphaFoldDB" id="A0A1A8WQW2"/>
<accession>A0A1A8WQW2</accession>
<proteinExistence type="predicted"/>
<evidence type="ECO:0000313" key="2">
    <source>
        <dbReference type="EMBL" id="SBS95293.1"/>
    </source>
</evidence>
<evidence type="ECO:0000313" key="3">
    <source>
        <dbReference type="Proteomes" id="UP000078560"/>
    </source>
</evidence>